<evidence type="ECO:0000256" key="1">
    <source>
        <dbReference type="SAM" id="MobiDB-lite"/>
    </source>
</evidence>
<dbReference type="AlphaFoldDB" id="A0AAD7YWC2"/>
<dbReference type="Proteomes" id="UP001231518">
    <property type="component" value="Chromosome 19"/>
</dbReference>
<organism evidence="3 4">
    <name type="scientific">Mythimna separata</name>
    <name type="common">Oriental armyworm</name>
    <name type="synonym">Pseudaletia separata</name>
    <dbReference type="NCBI Taxonomy" id="271217"/>
    <lineage>
        <taxon>Eukaryota</taxon>
        <taxon>Metazoa</taxon>
        <taxon>Ecdysozoa</taxon>
        <taxon>Arthropoda</taxon>
        <taxon>Hexapoda</taxon>
        <taxon>Insecta</taxon>
        <taxon>Pterygota</taxon>
        <taxon>Neoptera</taxon>
        <taxon>Endopterygota</taxon>
        <taxon>Lepidoptera</taxon>
        <taxon>Glossata</taxon>
        <taxon>Ditrysia</taxon>
        <taxon>Noctuoidea</taxon>
        <taxon>Noctuidae</taxon>
        <taxon>Noctuinae</taxon>
        <taxon>Hadenini</taxon>
        <taxon>Mythimna</taxon>
    </lineage>
</organism>
<evidence type="ECO:0000313" key="4">
    <source>
        <dbReference type="Proteomes" id="UP001231518"/>
    </source>
</evidence>
<accession>A0AAD7YWC2</accession>
<protein>
    <recommendedName>
        <fullName evidence="2">DDE-1 domain-containing protein</fullName>
    </recommendedName>
</protein>
<evidence type="ECO:0000313" key="3">
    <source>
        <dbReference type="EMBL" id="KAJ8728767.1"/>
    </source>
</evidence>
<comment type="caution">
    <text evidence="3">The sequence shown here is derived from an EMBL/GenBank/DDBJ whole genome shotgun (WGS) entry which is preliminary data.</text>
</comment>
<reference evidence="3" key="1">
    <citation type="submission" date="2023-03" db="EMBL/GenBank/DDBJ databases">
        <title>Chromosome-level genomes of two armyworms, Mythimna separata and Mythimna loreyi, provide insights into the biosynthesis and reception of sex pheromones.</title>
        <authorList>
            <person name="Zhao H."/>
        </authorList>
    </citation>
    <scope>NUCLEOTIDE SEQUENCE</scope>
    <source>
        <strain evidence="3">BeijingLab</strain>
        <tissue evidence="3">Pupa</tissue>
    </source>
</reference>
<feature type="region of interest" description="Disordered" evidence="1">
    <location>
        <begin position="294"/>
        <end position="317"/>
    </location>
</feature>
<gene>
    <name evidence="3" type="ORF">PYW07_006463</name>
</gene>
<dbReference type="GO" id="GO:0003676">
    <property type="term" value="F:nucleic acid binding"/>
    <property type="evidence" value="ECO:0007669"/>
    <property type="project" value="InterPro"/>
</dbReference>
<proteinExistence type="predicted"/>
<feature type="domain" description="DDE-1" evidence="2">
    <location>
        <begin position="14"/>
        <end position="103"/>
    </location>
</feature>
<dbReference type="Pfam" id="PF03184">
    <property type="entry name" value="DDE_1"/>
    <property type="match status" value="1"/>
</dbReference>
<dbReference type="InterPro" id="IPR004875">
    <property type="entry name" value="DDE_SF_endonuclease_dom"/>
</dbReference>
<evidence type="ECO:0000259" key="2">
    <source>
        <dbReference type="Pfam" id="PF03184"/>
    </source>
</evidence>
<keyword evidence="4" id="KW-1185">Reference proteome</keyword>
<sequence>MVDRLLDGAPPGSSATCSDNGWINGPVFLEWLRHFVDNVRPTQEQNVIFVMDNHESHKYLGALEYASQNHVIFVSLAPHTTHRMQPLDTCVYGPLKTYFEQAVSVFQRTHVGRNISQYEVARLFSEAYMKAATPQNAVKGFSSTGIWPTNRNVFDDCDYMPSNLTDRPDPSGVPVDTEADLISHEPTSGPDGFGIPMDTEADLFSYESETNFDVTNVIETHTHEFRESPDSDRTVSPSVLDKIIESHYTCKTPTPIADDELVTQNRIGSLTTDTSNSKQTMNKDITAVSHVTPMDIRPSPKMEPNKTARRRNQCHLPETSRKFTEGCRSLDLDQVEIVASHLK</sequence>
<dbReference type="EMBL" id="JARGEI010000007">
    <property type="protein sequence ID" value="KAJ8728767.1"/>
    <property type="molecule type" value="Genomic_DNA"/>
</dbReference>
<name>A0AAD7YWC2_MYTSE</name>